<comment type="caution">
    <text evidence="2">The sequence shown here is derived from an EMBL/GenBank/DDBJ whole genome shotgun (WGS) entry which is preliminary data.</text>
</comment>
<dbReference type="EMBL" id="JANPWB010000006">
    <property type="protein sequence ID" value="KAJ1177536.1"/>
    <property type="molecule type" value="Genomic_DNA"/>
</dbReference>
<gene>
    <name evidence="2" type="ORF">NDU88_002791</name>
</gene>
<sequence length="236" mass="26353">LRTASANLPDSQRTLDSSGTPHPATVRREVQTGGITEYVICSKPGLFVRILIPPRHRNCGPCAIRYWALNSELHQTLWISFTARFRGSVPQQVIGQIEGQVYVPTTFQCLPPPAADPGSTDIPETPHQDNNMKRILLEISAVGRQLEAMDTKFTDLSADSTSVRADIAGFQDKVTDLDHRLHNVLSRMEDLPDHEQGLQFLSNKLTDLEDRSRRDNIRLFGLQEKMEGAAEPLLAM</sequence>
<feature type="region of interest" description="Disordered" evidence="1">
    <location>
        <begin position="1"/>
        <end position="25"/>
    </location>
</feature>
<evidence type="ECO:0000313" key="2">
    <source>
        <dbReference type="EMBL" id="KAJ1177536.1"/>
    </source>
</evidence>
<keyword evidence="3" id="KW-1185">Reference proteome</keyword>
<protein>
    <submittedName>
        <fullName evidence="2">Uncharacterized protein</fullName>
    </submittedName>
</protein>
<name>A0AAV7TMX4_PLEWA</name>
<feature type="non-terminal residue" evidence="2">
    <location>
        <position position="1"/>
    </location>
</feature>
<proteinExistence type="predicted"/>
<feature type="compositionally biased region" description="Polar residues" evidence="1">
    <location>
        <begin position="1"/>
        <end position="20"/>
    </location>
</feature>
<evidence type="ECO:0000313" key="3">
    <source>
        <dbReference type="Proteomes" id="UP001066276"/>
    </source>
</evidence>
<reference evidence="2" key="1">
    <citation type="journal article" date="2022" name="bioRxiv">
        <title>Sequencing and chromosome-scale assembly of the giantPleurodeles waltlgenome.</title>
        <authorList>
            <person name="Brown T."/>
            <person name="Elewa A."/>
            <person name="Iarovenko S."/>
            <person name="Subramanian E."/>
            <person name="Araus A.J."/>
            <person name="Petzold A."/>
            <person name="Susuki M."/>
            <person name="Suzuki K.-i.T."/>
            <person name="Hayashi T."/>
            <person name="Toyoda A."/>
            <person name="Oliveira C."/>
            <person name="Osipova E."/>
            <person name="Leigh N.D."/>
            <person name="Simon A."/>
            <person name="Yun M.H."/>
        </authorList>
    </citation>
    <scope>NUCLEOTIDE SEQUENCE</scope>
    <source>
        <strain evidence="2">20211129_DDA</strain>
        <tissue evidence="2">Liver</tissue>
    </source>
</reference>
<evidence type="ECO:0000256" key="1">
    <source>
        <dbReference type="SAM" id="MobiDB-lite"/>
    </source>
</evidence>
<dbReference type="Proteomes" id="UP001066276">
    <property type="component" value="Chromosome 3_2"/>
</dbReference>
<accession>A0AAV7TMX4</accession>
<organism evidence="2 3">
    <name type="scientific">Pleurodeles waltl</name>
    <name type="common">Iberian ribbed newt</name>
    <dbReference type="NCBI Taxonomy" id="8319"/>
    <lineage>
        <taxon>Eukaryota</taxon>
        <taxon>Metazoa</taxon>
        <taxon>Chordata</taxon>
        <taxon>Craniata</taxon>
        <taxon>Vertebrata</taxon>
        <taxon>Euteleostomi</taxon>
        <taxon>Amphibia</taxon>
        <taxon>Batrachia</taxon>
        <taxon>Caudata</taxon>
        <taxon>Salamandroidea</taxon>
        <taxon>Salamandridae</taxon>
        <taxon>Pleurodelinae</taxon>
        <taxon>Pleurodeles</taxon>
    </lineage>
</organism>
<dbReference type="AlphaFoldDB" id="A0AAV7TMX4"/>